<keyword evidence="5" id="KW-0732">Signal</keyword>
<evidence type="ECO:0008006" key="10">
    <source>
        <dbReference type="Google" id="ProtNLM"/>
    </source>
</evidence>
<comment type="similarity">
    <text evidence="2">Belongs to the plant rapid alkalinization factor (RALF) family.</text>
</comment>
<evidence type="ECO:0000256" key="7">
    <source>
        <dbReference type="SAM" id="Phobius"/>
    </source>
</evidence>
<dbReference type="GO" id="GO:0005576">
    <property type="term" value="C:extracellular region"/>
    <property type="evidence" value="ECO:0007669"/>
    <property type="project" value="UniProtKB-SubCell"/>
</dbReference>
<dbReference type="Pfam" id="PF05498">
    <property type="entry name" value="RALF"/>
    <property type="match status" value="1"/>
</dbReference>
<evidence type="ECO:0000313" key="8">
    <source>
        <dbReference type="EMBL" id="KAK1423361.1"/>
    </source>
</evidence>
<evidence type="ECO:0000256" key="4">
    <source>
        <dbReference type="ARBA" id="ARBA00022702"/>
    </source>
</evidence>
<dbReference type="GO" id="GO:0005179">
    <property type="term" value="F:hormone activity"/>
    <property type="evidence" value="ECO:0007669"/>
    <property type="project" value="UniProtKB-KW"/>
</dbReference>
<organism evidence="8 9">
    <name type="scientific">Tagetes erecta</name>
    <name type="common">African marigold</name>
    <dbReference type="NCBI Taxonomy" id="13708"/>
    <lineage>
        <taxon>Eukaryota</taxon>
        <taxon>Viridiplantae</taxon>
        <taxon>Streptophyta</taxon>
        <taxon>Embryophyta</taxon>
        <taxon>Tracheophyta</taxon>
        <taxon>Spermatophyta</taxon>
        <taxon>Magnoliopsida</taxon>
        <taxon>eudicotyledons</taxon>
        <taxon>Gunneridae</taxon>
        <taxon>Pentapetalae</taxon>
        <taxon>asterids</taxon>
        <taxon>campanulids</taxon>
        <taxon>Asterales</taxon>
        <taxon>Asteraceae</taxon>
        <taxon>Asteroideae</taxon>
        <taxon>Heliantheae alliance</taxon>
        <taxon>Tageteae</taxon>
        <taxon>Tagetes</taxon>
    </lineage>
</organism>
<name>A0AAD8NWK4_TARER</name>
<dbReference type="InterPro" id="IPR008801">
    <property type="entry name" value="RALF"/>
</dbReference>
<keyword evidence="9" id="KW-1185">Reference proteome</keyword>
<dbReference type="InterPro" id="IPR039252">
    <property type="entry name" value="RALFL27"/>
</dbReference>
<dbReference type="Proteomes" id="UP001229421">
    <property type="component" value="Unassembled WGS sequence"/>
</dbReference>
<keyword evidence="7" id="KW-0812">Transmembrane</keyword>
<accession>A0AAD8NWK4</accession>
<keyword evidence="7" id="KW-1133">Transmembrane helix</keyword>
<dbReference type="PANTHER" id="PTHR39112:SF1">
    <property type="entry name" value="PROTEIN RALF-LIKE 27"/>
    <property type="match status" value="1"/>
</dbReference>
<evidence type="ECO:0000256" key="1">
    <source>
        <dbReference type="ARBA" id="ARBA00004613"/>
    </source>
</evidence>
<sequence length="117" mass="13369">MATHRSRNIIFNFFTCVILLLSIIIIMINHCEGSLLSSSSKKYVDECNDTMAECSTMVEEDEEFLMDSEDHRRILAETRTITYEGLDQTNPACGGNCEGSYNVQHRQCLTTYRCQRG</sequence>
<evidence type="ECO:0000313" key="9">
    <source>
        <dbReference type="Proteomes" id="UP001229421"/>
    </source>
</evidence>
<gene>
    <name evidence="8" type="ORF">QVD17_18660</name>
</gene>
<keyword evidence="6" id="KW-1015">Disulfide bond</keyword>
<reference evidence="8" key="1">
    <citation type="journal article" date="2023" name="bioRxiv">
        <title>Improved chromosome-level genome assembly for marigold (Tagetes erecta).</title>
        <authorList>
            <person name="Jiang F."/>
            <person name="Yuan L."/>
            <person name="Wang S."/>
            <person name="Wang H."/>
            <person name="Xu D."/>
            <person name="Wang A."/>
            <person name="Fan W."/>
        </authorList>
    </citation>
    <scope>NUCLEOTIDE SEQUENCE</scope>
    <source>
        <strain evidence="8">WSJ</strain>
        <tissue evidence="8">Leaf</tissue>
    </source>
</reference>
<protein>
    <recommendedName>
        <fullName evidence="10">Rapid ALkalinization Factor</fullName>
    </recommendedName>
</protein>
<proteinExistence type="inferred from homology"/>
<keyword evidence="3" id="KW-0964">Secreted</keyword>
<feature type="transmembrane region" description="Helical" evidence="7">
    <location>
        <begin position="9"/>
        <end position="28"/>
    </location>
</feature>
<keyword evidence="4" id="KW-0372">Hormone</keyword>
<evidence type="ECO:0000256" key="6">
    <source>
        <dbReference type="ARBA" id="ARBA00023157"/>
    </source>
</evidence>
<dbReference type="AlphaFoldDB" id="A0AAD8NWK4"/>
<dbReference type="PANTHER" id="PTHR39112">
    <property type="entry name" value="PROTEIN RALF-LIKE 27-RELATED"/>
    <property type="match status" value="1"/>
</dbReference>
<evidence type="ECO:0000256" key="3">
    <source>
        <dbReference type="ARBA" id="ARBA00022525"/>
    </source>
</evidence>
<comment type="caution">
    <text evidence="8">The sequence shown here is derived from an EMBL/GenBank/DDBJ whole genome shotgun (WGS) entry which is preliminary data.</text>
</comment>
<evidence type="ECO:0000256" key="5">
    <source>
        <dbReference type="ARBA" id="ARBA00022729"/>
    </source>
</evidence>
<keyword evidence="7" id="KW-0472">Membrane</keyword>
<evidence type="ECO:0000256" key="2">
    <source>
        <dbReference type="ARBA" id="ARBA00009178"/>
    </source>
</evidence>
<dbReference type="EMBL" id="JAUHHV010000005">
    <property type="protein sequence ID" value="KAK1423361.1"/>
    <property type="molecule type" value="Genomic_DNA"/>
</dbReference>
<comment type="subcellular location">
    <subcellularLocation>
        <location evidence="1">Secreted</location>
    </subcellularLocation>
</comment>